<name>A0ABY2HHA1_9HYPO</name>
<dbReference type="GeneID" id="300572676"/>
<accession>A0ABY2HHA1</accession>
<protein>
    <recommendedName>
        <fullName evidence="4">Clr5 domain-containing protein</fullName>
    </recommendedName>
</protein>
<reference evidence="2 3" key="1">
    <citation type="submission" date="2018-01" db="EMBL/GenBank/DDBJ databases">
        <title>Genome characterization of the sugarcane-associated fungus Trichoderma ghanense CCMA-1212 and their application in lignocelulose bioconversion.</title>
        <authorList>
            <person name="Steindorff A.S."/>
            <person name="Mendes T.D."/>
            <person name="Vilela E.S.D."/>
            <person name="Rodrigues D.S."/>
            <person name="Formighieri E.F."/>
            <person name="Melo I.S."/>
            <person name="Favaro L.C.L."/>
        </authorList>
    </citation>
    <scope>NUCLEOTIDE SEQUENCE [LARGE SCALE GENOMIC DNA]</scope>
    <source>
        <strain evidence="2 3">CCMA-1212</strain>
    </source>
</reference>
<evidence type="ECO:0000313" key="2">
    <source>
        <dbReference type="EMBL" id="TFB07703.1"/>
    </source>
</evidence>
<evidence type="ECO:0000256" key="1">
    <source>
        <dbReference type="SAM" id="MobiDB-lite"/>
    </source>
</evidence>
<dbReference type="Proteomes" id="UP001642720">
    <property type="component" value="Unassembled WGS sequence"/>
</dbReference>
<dbReference type="RefSeq" id="XP_073563904.1">
    <property type="nucleotide sequence ID" value="XM_073698226.1"/>
</dbReference>
<gene>
    <name evidence="2" type="ORF">CCMA1212_000769</name>
</gene>
<feature type="compositionally biased region" description="Basic and acidic residues" evidence="1">
    <location>
        <begin position="111"/>
        <end position="122"/>
    </location>
</feature>
<organism evidence="2 3">
    <name type="scientific">Trichoderma ghanense</name>
    <dbReference type="NCBI Taxonomy" id="65468"/>
    <lineage>
        <taxon>Eukaryota</taxon>
        <taxon>Fungi</taxon>
        <taxon>Dikarya</taxon>
        <taxon>Ascomycota</taxon>
        <taxon>Pezizomycotina</taxon>
        <taxon>Sordariomycetes</taxon>
        <taxon>Hypocreomycetidae</taxon>
        <taxon>Hypocreales</taxon>
        <taxon>Hypocreaceae</taxon>
        <taxon>Trichoderma</taxon>
    </lineage>
</organism>
<sequence length="421" mass="46720">MVGAAQYLDDEIDWVLSAVVGKKKQSYIQTHFHEKFGRHLNHNQIRYIKNKYGKDPRFNSPLVNARYPRVAVSPKPGGVPKEQNDKGERDDEDEGELGGSGRAGPSSTNKVGERRRELKDEAAATTRTTRMKRKRSLDDSSDLGERLVKRITAPQRADFIQPDMTATPEPVSRTAQGKKPLQQWRSTAAGLQPSALHVRSASPLAMSLADNSFDALQTGEHSGLPTQRQPNTLQLLRTSDIWTAPVPRSAWAAGRWTAFPSVGGSSASPEAYMSIYPATTTEELYRPVEQTASIVSQMPVTTQYQLQVPQNQAMTFSAAQFSPALPDLAPSPFQHYMEQQQLQHPDQMIQSERHQQYPIHVSSTQSFPHLPVPETQAPLNMDNSLSVISYQPMPTFQELPTTQHIADLPILTAPGGVTEDH</sequence>
<proteinExistence type="predicted"/>
<evidence type="ECO:0000313" key="3">
    <source>
        <dbReference type="Proteomes" id="UP001642720"/>
    </source>
</evidence>
<comment type="caution">
    <text evidence="2">The sequence shown here is derived from an EMBL/GenBank/DDBJ whole genome shotgun (WGS) entry which is preliminary data.</text>
</comment>
<evidence type="ECO:0008006" key="4">
    <source>
        <dbReference type="Google" id="ProtNLM"/>
    </source>
</evidence>
<keyword evidence="3" id="KW-1185">Reference proteome</keyword>
<feature type="region of interest" description="Disordered" evidence="1">
    <location>
        <begin position="58"/>
        <end position="142"/>
    </location>
</feature>
<dbReference type="EMBL" id="PPTA01000001">
    <property type="protein sequence ID" value="TFB07703.1"/>
    <property type="molecule type" value="Genomic_DNA"/>
</dbReference>